<evidence type="ECO:0000256" key="1">
    <source>
        <dbReference type="ARBA" id="ARBA00004141"/>
    </source>
</evidence>
<feature type="transmembrane region" description="Helical" evidence="5">
    <location>
        <begin position="305"/>
        <end position="321"/>
    </location>
</feature>
<protein>
    <submittedName>
        <fullName evidence="7">O-antigen ligase domain-containing protein</fullName>
    </submittedName>
</protein>
<gene>
    <name evidence="7" type="ORF">ENS29_07035</name>
</gene>
<name>A0A7C4RRD6_9BACT</name>
<feature type="transmembrane region" description="Helical" evidence="5">
    <location>
        <begin position="129"/>
        <end position="147"/>
    </location>
</feature>
<proteinExistence type="predicted"/>
<feature type="transmembrane region" description="Helical" evidence="5">
    <location>
        <begin position="29"/>
        <end position="47"/>
    </location>
</feature>
<feature type="transmembrane region" description="Helical" evidence="5">
    <location>
        <begin position="488"/>
        <end position="507"/>
    </location>
</feature>
<evidence type="ECO:0000256" key="3">
    <source>
        <dbReference type="ARBA" id="ARBA00022989"/>
    </source>
</evidence>
<keyword evidence="2 5" id="KW-0812">Transmembrane</keyword>
<keyword evidence="4 5" id="KW-0472">Membrane</keyword>
<keyword evidence="3 5" id="KW-1133">Transmembrane helix</keyword>
<dbReference type="GO" id="GO:0016874">
    <property type="term" value="F:ligase activity"/>
    <property type="evidence" value="ECO:0007669"/>
    <property type="project" value="UniProtKB-KW"/>
</dbReference>
<evidence type="ECO:0000256" key="4">
    <source>
        <dbReference type="ARBA" id="ARBA00023136"/>
    </source>
</evidence>
<dbReference type="Pfam" id="PF04932">
    <property type="entry name" value="Wzy_C"/>
    <property type="match status" value="1"/>
</dbReference>
<evidence type="ECO:0000256" key="2">
    <source>
        <dbReference type="ARBA" id="ARBA00022692"/>
    </source>
</evidence>
<evidence type="ECO:0000259" key="6">
    <source>
        <dbReference type="Pfam" id="PF04932"/>
    </source>
</evidence>
<feature type="transmembrane region" description="Helical" evidence="5">
    <location>
        <begin position="393"/>
        <end position="410"/>
    </location>
</feature>
<keyword evidence="7" id="KW-0436">Ligase</keyword>
<feature type="transmembrane region" description="Helical" evidence="5">
    <location>
        <begin position="256"/>
        <end position="271"/>
    </location>
</feature>
<feature type="transmembrane region" description="Helical" evidence="5">
    <location>
        <begin position="450"/>
        <end position="468"/>
    </location>
</feature>
<comment type="subcellular location">
    <subcellularLocation>
        <location evidence="1">Membrane</location>
        <topology evidence="1">Multi-pass membrane protein</topology>
    </subcellularLocation>
</comment>
<dbReference type="PANTHER" id="PTHR37422">
    <property type="entry name" value="TEICHURONIC ACID BIOSYNTHESIS PROTEIN TUAE"/>
    <property type="match status" value="1"/>
</dbReference>
<comment type="caution">
    <text evidence="7">The sequence shown here is derived from an EMBL/GenBank/DDBJ whole genome shotgun (WGS) entry which is preliminary data.</text>
</comment>
<dbReference type="GO" id="GO:0016020">
    <property type="term" value="C:membrane"/>
    <property type="evidence" value="ECO:0007669"/>
    <property type="project" value="UniProtKB-SubCell"/>
</dbReference>
<feature type="transmembrane region" description="Helical" evidence="5">
    <location>
        <begin position="154"/>
        <end position="172"/>
    </location>
</feature>
<dbReference type="AlphaFoldDB" id="A0A7C4RRD6"/>
<feature type="transmembrane region" description="Helical" evidence="5">
    <location>
        <begin position="203"/>
        <end position="223"/>
    </location>
</feature>
<dbReference type="PANTHER" id="PTHR37422:SF23">
    <property type="entry name" value="TEICHURONIC ACID BIOSYNTHESIS PROTEIN TUAE"/>
    <property type="match status" value="1"/>
</dbReference>
<feature type="transmembrane region" description="Helical" evidence="5">
    <location>
        <begin position="422"/>
        <end position="444"/>
    </location>
</feature>
<feature type="domain" description="O-antigen ligase-related" evidence="6">
    <location>
        <begin position="263"/>
        <end position="400"/>
    </location>
</feature>
<evidence type="ECO:0000313" key="7">
    <source>
        <dbReference type="EMBL" id="HGU32592.1"/>
    </source>
</evidence>
<dbReference type="EMBL" id="DSUH01000164">
    <property type="protein sequence ID" value="HGU32592.1"/>
    <property type="molecule type" value="Genomic_DNA"/>
</dbReference>
<dbReference type="InterPro" id="IPR051533">
    <property type="entry name" value="WaaL-like"/>
</dbReference>
<evidence type="ECO:0000256" key="5">
    <source>
        <dbReference type="SAM" id="Phobius"/>
    </source>
</evidence>
<feature type="transmembrane region" description="Helical" evidence="5">
    <location>
        <begin position="59"/>
        <end position="84"/>
    </location>
</feature>
<sequence>MEKGVFMAAIPIFIALVAAPVLFGAVHTYAYTTVFTLVLIGALITAVSQVRRDPESGKLCYEMPLVAMNGVMVVGILWCLLQMVPLPVAVVNWLQPKSFFYAQMAQSPQDSSRVAVSLAPYLWPVRQSLVRFVVYGMLYWSLIQILSTRKRVETLIWLVLGIAALESLYGLYEAFSGTHRILWYGKSVSSGNVSGTYINRNHFAGLMEMALILAVCAGAAIRVGRLESGVKSRIKSELLRKIFPFISGRHGGEKRVILLVLGAIIGLGLIGSASRGGILSAAAGLFVVALLFLKTEDTRKKGKVMLAVVAIASILAFRVDIEKVLQRFERIDASLEVRNRYAKQTVRLAADFPVTGVGFGNFKHAYPHYQSPEDKDYFIDFAHNDWAQLVAEAGWGGAVAAAGCVAALLAEMWIRWRKRNQSWSLCLGAAGIGAAVAIGFHSYSDFNLHIPANAMILTAVLAVGHSALVLQRMRSGYQLGHRMWKGPLWGKGGVALLLVLGLIAYALNGTLRHAAAEAHCQTVPNSTLRKPAPPTVSDCLKAIGHDAANAAVWFKLGLAVSVLQTADEERLQAAAQPVLSPQWASIDHAAAASIRDRLAEAVRSEDETRRRWRLNQAAIAAWEHAAALNPFDAHTHLTLGWAYCRYPEDPSLQDRWIGYSEERMKRAAYLAPMDLYLQESLGNYWIMRASRIPSHPVAFQVTLNKALHHYARVLSLLPEPQKKRTRDRMIQTATRYGLKFEDLLKIGKL</sequence>
<feature type="transmembrane region" description="Helical" evidence="5">
    <location>
        <begin position="277"/>
        <end position="293"/>
    </location>
</feature>
<dbReference type="InterPro" id="IPR007016">
    <property type="entry name" value="O-antigen_ligase-rel_domated"/>
</dbReference>
<organism evidence="7">
    <name type="scientific">Desulfatirhabdium butyrativorans</name>
    <dbReference type="NCBI Taxonomy" id="340467"/>
    <lineage>
        <taxon>Bacteria</taxon>
        <taxon>Pseudomonadati</taxon>
        <taxon>Thermodesulfobacteriota</taxon>
        <taxon>Desulfobacteria</taxon>
        <taxon>Desulfobacterales</taxon>
        <taxon>Desulfatirhabdiaceae</taxon>
        <taxon>Desulfatirhabdium</taxon>
    </lineage>
</organism>
<accession>A0A7C4RRD6</accession>
<feature type="transmembrane region" description="Helical" evidence="5">
    <location>
        <begin position="5"/>
        <end position="23"/>
    </location>
</feature>
<reference evidence="7" key="1">
    <citation type="journal article" date="2020" name="mSystems">
        <title>Genome- and Community-Level Interaction Insights into Carbon Utilization and Element Cycling Functions of Hydrothermarchaeota in Hydrothermal Sediment.</title>
        <authorList>
            <person name="Zhou Z."/>
            <person name="Liu Y."/>
            <person name="Xu W."/>
            <person name="Pan J."/>
            <person name="Luo Z.H."/>
            <person name="Li M."/>
        </authorList>
    </citation>
    <scope>NUCLEOTIDE SEQUENCE [LARGE SCALE GENOMIC DNA]</scope>
    <source>
        <strain evidence="7">SpSt-477</strain>
    </source>
</reference>